<dbReference type="PANTHER" id="PTHR30363:SF44">
    <property type="entry name" value="AGA OPERON TRANSCRIPTIONAL REPRESSOR-RELATED"/>
    <property type="match status" value="1"/>
</dbReference>
<dbReference type="SUPFAM" id="SSF100950">
    <property type="entry name" value="NagB/RpiA/CoA transferase-like"/>
    <property type="match status" value="1"/>
</dbReference>
<dbReference type="Gene3D" id="3.40.50.1360">
    <property type="match status" value="1"/>
</dbReference>
<dbReference type="SMART" id="SM01134">
    <property type="entry name" value="DeoRC"/>
    <property type="match status" value="1"/>
</dbReference>
<comment type="caution">
    <text evidence="5">The sequence shown here is derived from an EMBL/GenBank/DDBJ whole genome shotgun (WGS) entry which is preliminary data.</text>
</comment>
<dbReference type="Proteomes" id="UP000030437">
    <property type="component" value="Unassembled WGS sequence"/>
</dbReference>
<dbReference type="PROSITE" id="PS00894">
    <property type="entry name" value="HTH_DEOR_1"/>
    <property type="match status" value="1"/>
</dbReference>
<keyword evidence="1" id="KW-0805">Transcription regulation</keyword>
<evidence type="ECO:0000256" key="3">
    <source>
        <dbReference type="ARBA" id="ARBA00023163"/>
    </source>
</evidence>
<dbReference type="InterPro" id="IPR018356">
    <property type="entry name" value="Tscrpt_reg_HTH_DeoR_CS"/>
</dbReference>
<dbReference type="InterPro" id="IPR001034">
    <property type="entry name" value="DeoR_HTH"/>
</dbReference>
<dbReference type="RefSeq" id="WP_036157975.1">
    <property type="nucleotide sequence ID" value="NZ_AVCX01000001.1"/>
</dbReference>
<accession>A0A0A3J3C9</accession>
<dbReference type="eggNOG" id="COG1349">
    <property type="taxonomic scope" value="Bacteria"/>
</dbReference>
<dbReference type="SMART" id="SM00420">
    <property type="entry name" value="HTH_DEOR"/>
    <property type="match status" value="1"/>
</dbReference>
<dbReference type="GO" id="GO:0003677">
    <property type="term" value="F:DNA binding"/>
    <property type="evidence" value="ECO:0007669"/>
    <property type="project" value="UniProtKB-KW"/>
</dbReference>
<dbReference type="InterPro" id="IPR014036">
    <property type="entry name" value="DeoR-like_C"/>
</dbReference>
<dbReference type="STRING" id="1220589.CD32_19545"/>
<dbReference type="SUPFAM" id="SSF46785">
    <property type="entry name" value="Winged helix' DNA-binding domain"/>
    <property type="match status" value="1"/>
</dbReference>
<dbReference type="InterPro" id="IPR036388">
    <property type="entry name" value="WH-like_DNA-bd_sf"/>
</dbReference>
<protein>
    <recommendedName>
        <fullName evidence="4">HTH deoR-type domain-containing protein</fullName>
    </recommendedName>
</protein>
<evidence type="ECO:0000259" key="4">
    <source>
        <dbReference type="PROSITE" id="PS51000"/>
    </source>
</evidence>
<dbReference type="Gene3D" id="1.10.10.10">
    <property type="entry name" value="Winged helix-like DNA-binding domain superfamily/Winged helix DNA-binding domain"/>
    <property type="match status" value="1"/>
</dbReference>
<feature type="domain" description="HTH deoR-type" evidence="4">
    <location>
        <begin position="3"/>
        <end position="58"/>
    </location>
</feature>
<gene>
    <name evidence="5" type="ORF">CD32_19545</name>
</gene>
<dbReference type="InterPro" id="IPR037171">
    <property type="entry name" value="NagB/RpiA_transferase-like"/>
</dbReference>
<dbReference type="PROSITE" id="PS51000">
    <property type="entry name" value="HTH_DEOR_2"/>
    <property type="match status" value="1"/>
</dbReference>
<evidence type="ECO:0000256" key="1">
    <source>
        <dbReference type="ARBA" id="ARBA00023015"/>
    </source>
</evidence>
<dbReference type="EMBL" id="JPVP01000060">
    <property type="protein sequence ID" value="KGR81552.1"/>
    <property type="molecule type" value="Genomic_DNA"/>
</dbReference>
<dbReference type="InterPro" id="IPR050313">
    <property type="entry name" value="Carb_Metab_HTH_regulators"/>
</dbReference>
<evidence type="ECO:0000313" key="6">
    <source>
        <dbReference type="Proteomes" id="UP000030437"/>
    </source>
</evidence>
<dbReference type="AlphaFoldDB" id="A0A0A3J3C9"/>
<organism evidence="5 6">
    <name type="scientific">Lysinibacillus odysseyi 34hs-1 = NBRC 100172</name>
    <dbReference type="NCBI Taxonomy" id="1220589"/>
    <lineage>
        <taxon>Bacteria</taxon>
        <taxon>Bacillati</taxon>
        <taxon>Bacillota</taxon>
        <taxon>Bacilli</taxon>
        <taxon>Bacillales</taxon>
        <taxon>Bacillaceae</taxon>
        <taxon>Lysinibacillus</taxon>
    </lineage>
</organism>
<keyword evidence="6" id="KW-1185">Reference proteome</keyword>
<evidence type="ECO:0000256" key="2">
    <source>
        <dbReference type="ARBA" id="ARBA00023125"/>
    </source>
</evidence>
<dbReference type="Pfam" id="PF00455">
    <property type="entry name" value="DeoRC"/>
    <property type="match status" value="1"/>
</dbReference>
<proteinExistence type="predicted"/>
<reference evidence="5 6" key="1">
    <citation type="submission" date="2014-02" db="EMBL/GenBank/DDBJ databases">
        <title>Draft genome sequence of Lysinibacillus odysseyi NBRC 100172.</title>
        <authorList>
            <person name="Zhang F."/>
            <person name="Wang G."/>
            <person name="Zhang L."/>
        </authorList>
    </citation>
    <scope>NUCLEOTIDE SEQUENCE [LARGE SCALE GENOMIC DNA]</scope>
    <source>
        <strain evidence="5 6">NBRC 100172</strain>
    </source>
</reference>
<dbReference type="Pfam" id="PF08220">
    <property type="entry name" value="HTH_DeoR"/>
    <property type="match status" value="1"/>
</dbReference>
<dbReference type="PRINTS" id="PR00037">
    <property type="entry name" value="HTHLACR"/>
</dbReference>
<dbReference type="OrthoDB" id="9797223at2"/>
<keyword evidence="2" id="KW-0238">DNA-binding</keyword>
<dbReference type="InterPro" id="IPR036390">
    <property type="entry name" value="WH_DNA-bd_sf"/>
</dbReference>
<evidence type="ECO:0000313" key="5">
    <source>
        <dbReference type="EMBL" id="KGR81552.1"/>
    </source>
</evidence>
<sequence length="262" mass="29373">MYPIERQNKILEILAEEKIAKINLLSTRLGVSMETIRRDIHVLAQQGLITKFYGGIKLAGEASIRETSLSVRMSENRSHKEEIGLLCADLIEERDTVFIDSGTTTLHIAKHLKKFKHITVVTNSIPVLLELLDTDLNVIIIGGKLRQSENSITSLNFLFNFDRLNITKAFICTSGVSIESGLSDYNMEEVQTRQQIIQRAKTIFAVTDHTKFEKDVAVKVCGLEDIDGIVTDGQILPALAAKYRTKGVEIYIAEKSEVSFFD</sequence>
<dbReference type="GO" id="GO:0003700">
    <property type="term" value="F:DNA-binding transcription factor activity"/>
    <property type="evidence" value="ECO:0007669"/>
    <property type="project" value="InterPro"/>
</dbReference>
<dbReference type="PANTHER" id="PTHR30363">
    <property type="entry name" value="HTH-TYPE TRANSCRIPTIONAL REGULATOR SRLR-RELATED"/>
    <property type="match status" value="1"/>
</dbReference>
<keyword evidence="3" id="KW-0804">Transcription</keyword>
<name>A0A0A3J3C9_9BACI</name>